<accession>A0A4R6J1Y7</accession>
<dbReference type="Gene3D" id="2.170.270.10">
    <property type="entry name" value="SET domain"/>
    <property type="match status" value="1"/>
</dbReference>
<name>A0A4R6J1Y7_9BACT</name>
<dbReference type="PANTHER" id="PTHR23132:SF23">
    <property type="entry name" value="D-ALANINE--D-ALANINE LIGASE B"/>
    <property type="match status" value="1"/>
</dbReference>
<organism evidence="8 9">
    <name type="scientific">Sediminibacterium goheungense</name>
    <dbReference type="NCBI Taxonomy" id="1086393"/>
    <lineage>
        <taxon>Bacteria</taxon>
        <taxon>Pseudomonadati</taxon>
        <taxon>Bacteroidota</taxon>
        <taxon>Chitinophagia</taxon>
        <taxon>Chitinophagales</taxon>
        <taxon>Chitinophagaceae</taxon>
        <taxon>Sediminibacterium</taxon>
    </lineage>
</organism>
<protein>
    <submittedName>
        <fullName evidence="8">D-alanine-D-alanine ligase</fullName>
    </submittedName>
</protein>
<proteinExistence type="inferred from homology"/>
<dbReference type="InterPro" id="IPR046341">
    <property type="entry name" value="SET_dom_sf"/>
</dbReference>
<keyword evidence="3" id="KW-0808">Transferase</keyword>
<dbReference type="RefSeq" id="WP_133473866.1">
    <property type="nucleotide sequence ID" value="NZ_SNWP01000010.1"/>
</dbReference>
<keyword evidence="5" id="KW-0067">ATP-binding</keyword>
<keyword evidence="4" id="KW-0949">S-adenosyl-L-methionine</keyword>
<dbReference type="OrthoDB" id="166979at2"/>
<comment type="caution">
    <text evidence="8">The sequence shown here is derived from an EMBL/GenBank/DDBJ whole genome shotgun (WGS) entry which is preliminary data.</text>
</comment>
<dbReference type="GO" id="GO:0005524">
    <property type="term" value="F:ATP binding"/>
    <property type="evidence" value="ECO:0007669"/>
    <property type="project" value="UniProtKB-UniRule"/>
</dbReference>
<reference evidence="8 9" key="1">
    <citation type="submission" date="2019-03" db="EMBL/GenBank/DDBJ databases">
        <title>Genomic Encyclopedia of Archaeal and Bacterial Type Strains, Phase II (KMG-II): from individual species to whole genera.</title>
        <authorList>
            <person name="Goeker M."/>
        </authorList>
    </citation>
    <scope>NUCLEOTIDE SEQUENCE [LARGE SCALE GENOMIC DNA]</scope>
    <source>
        <strain evidence="8 9">DSM 28323</strain>
    </source>
</reference>
<evidence type="ECO:0000256" key="5">
    <source>
        <dbReference type="PROSITE-ProRule" id="PRU00409"/>
    </source>
</evidence>
<evidence type="ECO:0000256" key="3">
    <source>
        <dbReference type="ARBA" id="ARBA00022679"/>
    </source>
</evidence>
<evidence type="ECO:0000256" key="2">
    <source>
        <dbReference type="ARBA" id="ARBA00022598"/>
    </source>
</evidence>
<comment type="similarity">
    <text evidence="1">Belongs to the D-alanine--D-alanine ligase family.</text>
</comment>
<sequence>MEKQNSSFDTNWAAGMKVAVLQPDYSTTDVDYKTYDPPRNLSGLLPGATVDHFFLNKLTTYKQLKDLQHKDYDVFVNLCEGYLEWEVPSIDVIYTLELLALPYTGPNTQLYDPSKEIMKYIAYCEGVQTPAYILADVSTDIDSMAALGFPLFVKPSKAGDSLGIDKASLVHNKEELGKKINTLLPEYPQLLVEQYIAGREFTVLIAANEDGHTATTFQPVEFMFPEGYAFKTYELKTSALHPAANIPCSDSSINQGLREAAQKIFKAFNGIGYARLDFRMDEKGVLYFLEINFTCSVFYTNGYEGSADYILQYDGIGQAGFLRHMIREGIARHLRMQKNYEVRGNALAGYGICATRNIMCNELVFKGEGRSQRIVTRRYVEQHWNDVEKETFRRYAYPLSNEVFLLWDNDPLAWAPQNHSCEPNTAYDGLNVKAIRSIQKGEELTLDYADFLDEHMEPFQCQCGTQSCRKWITGKPGNTVTRREEQQRS</sequence>
<evidence type="ECO:0000256" key="1">
    <source>
        <dbReference type="ARBA" id="ARBA00010871"/>
    </source>
</evidence>
<dbReference type="InterPro" id="IPR011761">
    <property type="entry name" value="ATP-grasp"/>
</dbReference>
<evidence type="ECO:0000259" key="6">
    <source>
        <dbReference type="PROSITE" id="PS50868"/>
    </source>
</evidence>
<evidence type="ECO:0000256" key="4">
    <source>
        <dbReference type="ARBA" id="ARBA00022691"/>
    </source>
</evidence>
<dbReference type="GO" id="GO:0046872">
    <property type="term" value="F:metal ion binding"/>
    <property type="evidence" value="ECO:0007669"/>
    <property type="project" value="InterPro"/>
</dbReference>
<dbReference type="PROSITE" id="PS50868">
    <property type="entry name" value="POST_SET"/>
    <property type="match status" value="1"/>
</dbReference>
<dbReference type="SUPFAM" id="SSF82199">
    <property type="entry name" value="SET domain"/>
    <property type="match status" value="1"/>
</dbReference>
<dbReference type="PROSITE" id="PS50975">
    <property type="entry name" value="ATP_GRASP"/>
    <property type="match status" value="1"/>
</dbReference>
<dbReference type="Proteomes" id="UP000295741">
    <property type="component" value="Unassembled WGS sequence"/>
</dbReference>
<dbReference type="PANTHER" id="PTHR23132">
    <property type="entry name" value="D-ALANINE--D-ALANINE LIGASE"/>
    <property type="match status" value="1"/>
</dbReference>
<evidence type="ECO:0000313" key="8">
    <source>
        <dbReference type="EMBL" id="TDO29264.1"/>
    </source>
</evidence>
<dbReference type="EMBL" id="SNWP01000010">
    <property type="protein sequence ID" value="TDO29264.1"/>
    <property type="molecule type" value="Genomic_DNA"/>
</dbReference>
<keyword evidence="5" id="KW-0547">Nucleotide-binding</keyword>
<evidence type="ECO:0000313" key="9">
    <source>
        <dbReference type="Proteomes" id="UP000295741"/>
    </source>
</evidence>
<dbReference type="Gene3D" id="3.30.470.20">
    <property type="entry name" value="ATP-grasp fold, B domain"/>
    <property type="match status" value="1"/>
</dbReference>
<evidence type="ECO:0000259" key="7">
    <source>
        <dbReference type="PROSITE" id="PS50975"/>
    </source>
</evidence>
<dbReference type="InterPro" id="IPR001214">
    <property type="entry name" value="SET_dom"/>
</dbReference>
<dbReference type="InterPro" id="IPR011095">
    <property type="entry name" value="Dala_Dala_lig_C"/>
</dbReference>
<gene>
    <name evidence="8" type="ORF">BC659_1352</name>
</gene>
<dbReference type="GO" id="GO:0008716">
    <property type="term" value="F:D-alanine-D-alanine ligase activity"/>
    <property type="evidence" value="ECO:0007669"/>
    <property type="project" value="InterPro"/>
</dbReference>
<feature type="domain" description="ATP-grasp" evidence="7">
    <location>
        <begin position="119"/>
        <end position="327"/>
    </location>
</feature>
<dbReference type="AlphaFoldDB" id="A0A4R6J1Y7"/>
<keyword evidence="9" id="KW-1185">Reference proteome</keyword>
<dbReference type="Pfam" id="PF07478">
    <property type="entry name" value="Dala_Dala_lig_C"/>
    <property type="match status" value="1"/>
</dbReference>
<dbReference type="InterPro" id="IPR003616">
    <property type="entry name" value="Post-SET_dom"/>
</dbReference>
<dbReference type="SUPFAM" id="SSF56059">
    <property type="entry name" value="Glutathione synthetase ATP-binding domain-like"/>
    <property type="match status" value="1"/>
</dbReference>
<feature type="domain" description="Post-SET" evidence="6">
    <location>
        <begin position="457"/>
        <end position="473"/>
    </location>
</feature>
<dbReference type="GO" id="GO:0016740">
    <property type="term" value="F:transferase activity"/>
    <property type="evidence" value="ECO:0007669"/>
    <property type="project" value="UniProtKB-KW"/>
</dbReference>
<dbReference type="Pfam" id="PF00856">
    <property type="entry name" value="SET"/>
    <property type="match status" value="1"/>
</dbReference>
<keyword evidence="2 8" id="KW-0436">Ligase</keyword>